<evidence type="ECO:0000313" key="3">
    <source>
        <dbReference type="EMBL" id="HIZ12685.1"/>
    </source>
</evidence>
<feature type="transmembrane region" description="Helical" evidence="1">
    <location>
        <begin position="167"/>
        <end position="191"/>
    </location>
</feature>
<feature type="transmembrane region" description="Helical" evidence="1">
    <location>
        <begin position="20"/>
        <end position="41"/>
    </location>
</feature>
<comment type="caution">
    <text evidence="3">The sequence shown here is derived from an EMBL/GenBank/DDBJ whole genome shotgun (WGS) entry which is preliminary data.</text>
</comment>
<feature type="transmembrane region" description="Helical" evidence="1">
    <location>
        <begin position="264"/>
        <end position="283"/>
    </location>
</feature>
<name>A0A9D2D9B8_9FIRM</name>
<feature type="transmembrane region" description="Helical" evidence="1">
    <location>
        <begin position="362"/>
        <end position="381"/>
    </location>
</feature>
<feature type="domain" description="DUF6449" evidence="2">
    <location>
        <begin position="477"/>
        <end position="582"/>
    </location>
</feature>
<evidence type="ECO:0000259" key="2">
    <source>
        <dbReference type="Pfam" id="PF20047"/>
    </source>
</evidence>
<feature type="transmembrane region" description="Helical" evidence="1">
    <location>
        <begin position="303"/>
        <end position="325"/>
    </location>
</feature>
<reference evidence="3" key="1">
    <citation type="journal article" date="2021" name="PeerJ">
        <title>Extensive microbial diversity within the chicken gut microbiome revealed by metagenomics and culture.</title>
        <authorList>
            <person name="Gilroy R."/>
            <person name="Ravi A."/>
            <person name="Getino M."/>
            <person name="Pursley I."/>
            <person name="Horton D.L."/>
            <person name="Alikhan N.F."/>
            <person name="Baker D."/>
            <person name="Gharbi K."/>
            <person name="Hall N."/>
            <person name="Watson M."/>
            <person name="Adriaenssens E.M."/>
            <person name="Foster-Nyarko E."/>
            <person name="Jarju S."/>
            <person name="Secka A."/>
            <person name="Antonio M."/>
            <person name="Oren A."/>
            <person name="Chaudhuri R.R."/>
            <person name="La Ragione R."/>
            <person name="Hildebrand F."/>
            <person name="Pallen M.J."/>
        </authorList>
    </citation>
    <scope>NUCLEOTIDE SEQUENCE</scope>
    <source>
        <strain evidence="3">ChiGjej1B1-13045</strain>
    </source>
</reference>
<dbReference type="InterPro" id="IPR045611">
    <property type="entry name" value="DUF6449"/>
</dbReference>
<sequence>MTSKISYIKLIRADIRHRGWLAALTGIGLFLGMPVYTMLYIDSWFGGSPVVWVAEGANAAEIQNRAYMIEQIRNIFPGLLNGFRLSYLAAAIAVLAVLCALTGFGYIHSKEKLDFYHALPVKRGQWFAVSYISGLVIFLVPYVICSALTIAVGGINGIMTARVAAESVMAAAGGIFAFLIIYHTCILAAMLTGQTVTGLLAALVAAVYPFMVFGLFTAMKGIFFETYYGAASTLTDTLAENLSPAGLFVKLITNTAAGVPSTGFLITAAVITVLLLGGALLLYRVYPSEAAGNALAFPRTAPVFKVMICIPAALFISLIAKSFMGISGTKWIVVLSLLTAVILCGVIEFIYQQDIRMLLKGWISSVISVAGVALVLCVFQFDLFGYDTYVPDQDRVESISFRPESFWGYFEYPENYVGYEDSSLVGSVASAEGTEALYRLAQTGVGNLEEGYTPGVLDLASTDSEIGKGYVNTVFRYKLSGGREVYRRYCLERGEVLSVLEELCRSEDVRKELFPIFHVDTSEVASVSFRDAYGVGTPAELSDEQMQTLLDAYKKDVMEVDINVLAGNNPLGELLLEIPDKSITDLSAESAAVSADVESGNSVQPGTVTMGSFYIYEGYDNTLACMEEYGYTLRTEIAPEDVTQVTLYLSAESMRSGKHAELLSQLSPSVERFASDDGAQDITIRMQEDIRTVLERIEPYNSGILGGGTGLGDYADIQFEEGSSYYSYKIK</sequence>
<keyword evidence="1" id="KW-0812">Transmembrane</keyword>
<dbReference type="EMBL" id="DXCD01000054">
    <property type="protein sequence ID" value="HIZ12685.1"/>
    <property type="molecule type" value="Genomic_DNA"/>
</dbReference>
<dbReference type="AlphaFoldDB" id="A0A9D2D9B8"/>
<evidence type="ECO:0000256" key="1">
    <source>
        <dbReference type="SAM" id="Phobius"/>
    </source>
</evidence>
<dbReference type="Proteomes" id="UP000824017">
    <property type="component" value="Unassembled WGS sequence"/>
</dbReference>
<organism evidence="3 4">
    <name type="scientific">Candidatus Mediterraneibacter stercorigallinarum</name>
    <dbReference type="NCBI Taxonomy" id="2838686"/>
    <lineage>
        <taxon>Bacteria</taxon>
        <taxon>Bacillati</taxon>
        <taxon>Bacillota</taxon>
        <taxon>Clostridia</taxon>
        <taxon>Lachnospirales</taxon>
        <taxon>Lachnospiraceae</taxon>
        <taxon>Mediterraneibacter</taxon>
    </lineage>
</organism>
<feature type="transmembrane region" description="Helical" evidence="1">
    <location>
        <begin position="128"/>
        <end position="155"/>
    </location>
</feature>
<feature type="transmembrane region" description="Helical" evidence="1">
    <location>
        <begin position="198"/>
        <end position="219"/>
    </location>
</feature>
<keyword evidence="1" id="KW-1133">Transmembrane helix</keyword>
<proteinExistence type="predicted"/>
<keyword evidence="1" id="KW-0472">Membrane</keyword>
<protein>
    <submittedName>
        <fullName evidence="3">ABC transporter permease</fullName>
    </submittedName>
</protein>
<feature type="transmembrane region" description="Helical" evidence="1">
    <location>
        <begin position="331"/>
        <end position="350"/>
    </location>
</feature>
<feature type="transmembrane region" description="Helical" evidence="1">
    <location>
        <begin position="85"/>
        <end position="107"/>
    </location>
</feature>
<reference evidence="3" key="2">
    <citation type="submission" date="2021-04" db="EMBL/GenBank/DDBJ databases">
        <authorList>
            <person name="Gilroy R."/>
        </authorList>
    </citation>
    <scope>NUCLEOTIDE SEQUENCE</scope>
    <source>
        <strain evidence="3">ChiGjej1B1-13045</strain>
    </source>
</reference>
<gene>
    <name evidence="3" type="ORF">H9817_01985</name>
</gene>
<evidence type="ECO:0000313" key="4">
    <source>
        <dbReference type="Proteomes" id="UP000824017"/>
    </source>
</evidence>
<dbReference type="Pfam" id="PF20047">
    <property type="entry name" value="DUF6449"/>
    <property type="match status" value="1"/>
</dbReference>
<accession>A0A9D2D9B8</accession>